<evidence type="ECO:0000313" key="2">
    <source>
        <dbReference type="Proteomes" id="UP000317243"/>
    </source>
</evidence>
<dbReference type="InterPro" id="IPR013078">
    <property type="entry name" value="His_Pase_superF_clade-1"/>
</dbReference>
<dbReference type="Gene3D" id="3.40.50.1240">
    <property type="entry name" value="Phosphoglycerate mutase-like"/>
    <property type="match status" value="1"/>
</dbReference>
<dbReference type="SMART" id="SM00855">
    <property type="entry name" value="PGAM"/>
    <property type="match status" value="1"/>
</dbReference>
<proteinExistence type="predicted"/>
<organism evidence="1 2">
    <name type="scientific">Thalassoglobus neptunius</name>
    <dbReference type="NCBI Taxonomy" id="1938619"/>
    <lineage>
        <taxon>Bacteria</taxon>
        <taxon>Pseudomonadati</taxon>
        <taxon>Planctomycetota</taxon>
        <taxon>Planctomycetia</taxon>
        <taxon>Planctomycetales</taxon>
        <taxon>Planctomycetaceae</taxon>
        <taxon>Thalassoglobus</taxon>
    </lineage>
</organism>
<dbReference type="PANTHER" id="PTHR47623:SF1">
    <property type="entry name" value="OS09G0287300 PROTEIN"/>
    <property type="match status" value="1"/>
</dbReference>
<evidence type="ECO:0000313" key="1">
    <source>
        <dbReference type="EMBL" id="TWT57962.1"/>
    </source>
</evidence>
<dbReference type="SUPFAM" id="SSF53254">
    <property type="entry name" value="Phosphoglycerate mutase-like"/>
    <property type="match status" value="1"/>
</dbReference>
<comment type="caution">
    <text evidence="1">The sequence shown here is derived from an EMBL/GenBank/DDBJ whole genome shotgun (WGS) entry which is preliminary data.</text>
</comment>
<dbReference type="PANTHER" id="PTHR47623">
    <property type="entry name" value="OS09G0287300 PROTEIN"/>
    <property type="match status" value="1"/>
</dbReference>
<dbReference type="Pfam" id="PF00300">
    <property type="entry name" value="His_Phos_1"/>
    <property type="match status" value="1"/>
</dbReference>
<keyword evidence="2" id="KW-1185">Reference proteome</keyword>
<name>A0A5C5X7M8_9PLAN</name>
<sequence length="170" mass="18792">METLLIMRHAKSSWDNATLSDDQRPLNKRGKRVAPLMGAFLASQNLVPDRIVSSTAKRAHQTAKLMAAAMASKETLGSEIELVDELYLPSTSTWKRVIAEHESASRVLMIGHNPGIEELVSAVTGDYERMPTAAIACFSVGPDSESSLERRLKLQALWRPKELDLSEFEA</sequence>
<dbReference type="RefSeq" id="WP_146508034.1">
    <property type="nucleotide sequence ID" value="NZ_SIHI01000001.1"/>
</dbReference>
<accession>A0A5C5X7M8</accession>
<gene>
    <name evidence="1" type="ORF">KOR42_13300</name>
</gene>
<reference evidence="1 2" key="1">
    <citation type="submission" date="2019-02" db="EMBL/GenBank/DDBJ databases">
        <title>Deep-cultivation of Planctomycetes and their phenomic and genomic characterization uncovers novel biology.</title>
        <authorList>
            <person name="Wiegand S."/>
            <person name="Jogler M."/>
            <person name="Boedeker C."/>
            <person name="Pinto D."/>
            <person name="Vollmers J."/>
            <person name="Rivas-Marin E."/>
            <person name="Kohn T."/>
            <person name="Peeters S.H."/>
            <person name="Heuer A."/>
            <person name="Rast P."/>
            <person name="Oberbeckmann S."/>
            <person name="Bunk B."/>
            <person name="Jeske O."/>
            <person name="Meyerdierks A."/>
            <person name="Storesund J.E."/>
            <person name="Kallscheuer N."/>
            <person name="Luecker S."/>
            <person name="Lage O.M."/>
            <person name="Pohl T."/>
            <person name="Merkel B.J."/>
            <person name="Hornburger P."/>
            <person name="Mueller R.-W."/>
            <person name="Bruemmer F."/>
            <person name="Labrenz M."/>
            <person name="Spormann A.M."/>
            <person name="Op Den Camp H."/>
            <person name="Overmann J."/>
            <person name="Amann R."/>
            <person name="Jetten M.S.M."/>
            <person name="Mascher T."/>
            <person name="Medema M.H."/>
            <person name="Devos D.P."/>
            <person name="Kaster A.-K."/>
            <person name="Ovreas L."/>
            <person name="Rohde M."/>
            <person name="Galperin M.Y."/>
            <person name="Jogler C."/>
        </authorList>
    </citation>
    <scope>NUCLEOTIDE SEQUENCE [LARGE SCALE GENOMIC DNA]</scope>
    <source>
        <strain evidence="1 2">KOR42</strain>
    </source>
</reference>
<dbReference type="AlphaFoldDB" id="A0A5C5X7M8"/>
<dbReference type="OrthoDB" id="9781415at2"/>
<dbReference type="InterPro" id="IPR029033">
    <property type="entry name" value="His_PPase_superfam"/>
</dbReference>
<dbReference type="Proteomes" id="UP000317243">
    <property type="component" value="Unassembled WGS sequence"/>
</dbReference>
<dbReference type="CDD" id="cd07067">
    <property type="entry name" value="HP_PGM_like"/>
    <property type="match status" value="1"/>
</dbReference>
<protein>
    <submittedName>
        <fullName evidence="1">Phosphohistidine phosphatase</fullName>
    </submittedName>
</protein>
<dbReference type="EMBL" id="SIHI01000001">
    <property type="protein sequence ID" value="TWT57962.1"/>
    <property type="molecule type" value="Genomic_DNA"/>
</dbReference>